<dbReference type="InterPro" id="IPR008491">
    <property type="entry name" value="CDK5RAP3"/>
</dbReference>
<dbReference type="EMBL" id="JANCYU010000007">
    <property type="protein sequence ID" value="KAK4522710.1"/>
    <property type="molecule type" value="Genomic_DNA"/>
</dbReference>
<organism evidence="3 4">
    <name type="scientific">Galdieria yellowstonensis</name>
    <dbReference type="NCBI Taxonomy" id="3028027"/>
    <lineage>
        <taxon>Eukaryota</taxon>
        <taxon>Rhodophyta</taxon>
        <taxon>Bangiophyceae</taxon>
        <taxon>Galdieriales</taxon>
        <taxon>Galdieriaceae</taxon>
        <taxon>Galdieria</taxon>
    </lineage>
</organism>
<accession>A0AAV9I7W4</accession>
<sequence length="494" mass="57957">MDTEASSVLVDIPEKQLLDWLKSRNRISRKWNVALKQLREHIKSLLSSSLPQELHEKYSSWDNIYYFEVEDIVNFLKSRQEVTGRDWLGRSKDKRLRAWEEVLERYEKNNLVLAEAAQRMSQLTMFDIPQNKGEMVKQETSISNLTRRQGELRKKLEEATKDCQSFFEGLDMNPSLDIDLQLDQLKRKLPNLLREIVSALQSEHFIEVVNYHDNFISSLMPNRNLEDLSCLRLCISSDIKLYPENVTTFDASGLSLSEDTVQVLQKGQENVESSSLRTEPESSIDWGEEFISVQEHGQLMEGTDKESVEKNPFEEEASSKFSLMNDEFRKSVEADILELKSFLEQRIRDTEGALGNPLFTVFHQEIDSVEKNFFNVESKMENLKEMWKRVNDVSDLFRGPVISRILLLRISRRYEERLKLSLQEKLRRIHKIESLVDTCERQKQESAKLLSEAEYHYRKSVDILHKWKKLVEDRLALQFPGSQFQILLDIRNVQ</sequence>
<feature type="coiled-coil region" evidence="2">
    <location>
        <begin position="142"/>
        <end position="202"/>
    </location>
</feature>
<keyword evidence="4" id="KW-1185">Reference proteome</keyword>
<dbReference type="Proteomes" id="UP001300502">
    <property type="component" value="Unassembled WGS sequence"/>
</dbReference>
<comment type="similarity">
    <text evidence="1">Belongs to the CDK5RAP3 family.</text>
</comment>
<name>A0AAV9I7W4_9RHOD</name>
<protein>
    <submittedName>
        <fullName evidence="3">Uncharacterized protein</fullName>
    </submittedName>
</protein>
<keyword evidence="2" id="KW-0175">Coiled coil</keyword>
<dbReference type="GO" id="GO:0007346">
    <property type="term" value="P:regulation of mitotic cell cycle"/>
    <property type="evidence" value="ECO:0007669"/>
    <property type="project" value="TreeGrafter"/>
</dbReference>
<evidence type="ECO:0000256" key="2">
    <source>
        <dbReference type="SAM" id="Coils"/>
    </source>
</evidence>
<proteinExistence type="inferred from homology"/>
<reference evidence="3 4" key="1">
    <citation type="submission" date="2022-07" db="EMBL/GenBank/DDBJ databases">
        <title>Genome-wide signatures of adaptation to extreme environments.</title>
        <authorList>
            <person name="Cho C.H."/>
            <person name="Yoon H.S."/>
        </authorList>
    </citation>
    <scope>NUCLEOTIDE SEQUENCE [LARGE SCALE GENOMIC DNA]</scope>
    <source>
        <strain evidence="3 4">108.79 E11</strain>
    </source>
</reference>
<dbReference type="GO" id="GO:0012505">
    <property type="term" value="C:endomembrane system"/>
    <property type="evidence" value="ECO:0007669"/>
    <property type="project" value="TreeGrafter"/>
</dbReference>
<gene>
    <name evidence="3" type="ORF">GAYE_PCTG14G0600</name>
</gene>
<dbReference type="AlphaFoldDB" id="A0AAV9I7W4"/>
<evidence type="ECO:0000313" key="4">
    <source>
        <dbReference type="Proteomes" id="UP001300502"/>
    </source>
</evidence>
<evidence type="ECO:0000313" key="3">
    <source>
        <dbReference type="EMBL" id="KAK4522710.1"/>
    </source>
</evidence>
<evidence type="ECO:0000256" key="1">
    <source>
        <dbReference type="ARBA" id="ARBA00007478"/>
    </source>
</evidence>
<comment type="caution">
    <text evidence="3">The sequence shown here is derived from an EMBL/GenBank/DDBJ whole genome shotgun (WGS) entry which is preliminary data.</text>
</comment>
<feature type="coiled-coil region" evidence="2">
    <location>
        <begin position="422"/>
        <end position="452"/>
    </location>
</feature>
<dbReference type="PANTHER" id="PTHR14894">
    <property type="entry name" value="CDK5 REGULATORY SUBUNIT-ASSOCIATED PROTEIN 3"/>
    <property type="match status" value="1"/>
</dbReference>
<dbReference type="Pfam" id="PF05600">
    <property type="entry name" value="CDK5RAP3"/>
    <property type="match status" value="1"/>
</dbReference>
<dbReference type="PANTHER" id="PTHR14894:SF0">
    <property type="entry name" value="CDK5 REGULATORY SUBUNIT-ASSOCIATED PROTEIN 3"/>
    <property type="match status" value="1"/>
</dbReference>